<comment type="caution">
    <text evidence="14">The sequence shown here is derived from an EMBL/GenBank/DDBJ whole genome shotgun (WGS) entry which is preliminary data.</text>
</comment>
<evidence type="ECO:0000256" key="12">
    <source>
        <dbReference type="RuleBase" id="RU003684"/>
    </source>
</evidence>
<feature type="binding site" evidence="10">
    <location>
        <position position="117"/>
    </location>
    <ligand>
        <name>Mn(2+)</name>
        <dbReference type="ChEBI" id="CHEBI:29035"/>
        <label>1</label>
    </ligand>
</feature>
<dbReference type="InterPro" id="IPR014033">
    <property type="entry name" value="Arginase"/>
</dbReference>
<keyword evidence="6 12" id="KW-0378">Hydrolase</keyword>
<dbReference type="FunFam" id="3.40.800.10:FF:000012">
    <property type="entry name" value="Arginase"/>
    <property type="match status" value="1"/>
</dbReference>
<feature type="binding site" evidence="10">
    <location>
        <position position="146"/>
    </location>
    <ligand>
        <name>Mn(2+)</name>
        <dbReference type="ChEBI" id="CHEBI:29035"/>
        <label>1</label>
    </ligand>
</feature>
<evidence type="ECO:0000313" key="15">
    <source>
        <dbReference type="Proteomes" id="UP000321523"/>
    </source>
</evidence>
<dbReference type="OrthoDB" id="9788689at2"/>
<evidence type="ECO:0000256" key="13">
    <source>
        <dbReference type="RuleBase" id="RU361159"/>
    </source>
</evidence>
<dbReference type="PIRSF" id="PIRSF036979">
    <property type="entry name" value="Arginase"/>
    <property type="match status" value="1"/>
</dbReference>
<dbReference type="GO" id="GO:0000050">
    <property type="term" value="P:urea cycle"/>
    <property type="evidence" value="ECO:0007669"/>
    <property type="project" value="UniProtKB-UniPathway"/>
</dbReference>
<comment type="pathway">
    <text evidence="1">Nitrogen metabolism; urea cycle; L-ornithine and urea from L-arginine: step 1/1.</text>
</comment>
<evidence type="ECO:0000256" key="5">
    <source>
        <dbReference type="ARBA" id="ARBA00022723"/>
    </source>
</evidence>
<keyword evidence="7 10" id="KW-0464">Manganese</keyword>
<proteinExistence type="inferred from homology"/>
<evidence type="ECO:0000256" key="9">
    <source>
        <dbReference type="NCBIfam" id="TIGR01229"/>
    </source>
</evidence>
<accession>A0A512E0V2</accession>
<dbReference type="InterPro" id="IPR023696">
    <property type="entry name" value="Ureohydrolase_dom_sf"/>
</dbReference>
<dbReference type="PRINTS" id="PR00116">
    <property type="entry name" value="ARGINASE"/>
</dbReference>
<evidence type="ECO:0000256" key="1">
    <source>
        <dbReference type="ARBA" id="ARBA00005098"/>
    </source>
</evidence>
<dbReference type="RefSeq" id="WP_044435376.1">
    <property type="nucleotide sequence ID" value="NZ_BJYZ01000040.1"/>
</dbReference>
<evidence type="ECO:0000256" key="4">
    <source>
        <dbReference type="ARBA" id="ARBA00022503"/>
    </source>
</evidence>
<dbReference type="GO" id="GO:0005737">
    <property type="term" value="C:cytoplasm"/>
    <property type="evidence" value="ECO:0007669"/>
    <property type="project" value="TreeGrafter"/>
</dbReference>
<dbReference type="NCBIfam" id="TIGR01229">
    <property type="entry name" value="rocF_arginase"/>
    <property type="match status" value="1"/>
</dbReference>
<evidence type="ECO:0000256" key="2">
    <source>
        <dbReference type="ARBA" id="ARBA00012168"/>
    </source>
</evidence>
<dbReference type="EMBL" id="BJYZ01000040">
    <property type="protein sequence ID" value="GEO42356.1"/>
    <property type="molecule type" value="Genomic_DNA"/>
</dbReference>
<dbReference type="UniPathway" id="UPA00158">
    <property type="reaction ID" value="UER00270"/>
</dbReference>
<feature type="binding site" evidence="10">
    <location>
        <position position="248"/>
    </location>
    <ligand>
        <name>Mn(2+)</name>
        <dbReference type="ChEBI" id="CHEBI:29035"/>
        <label>1</label>
    </ligand>
</feature>
<dbReference type="PANTHER" id="PTHR43782">
    <property type="entry name" value="ARGINASE"/>
    <property type="match status" value="1"/>
</dbReference>
<dbReference type="CDD" id="cd09989">
    <property type="entry name" value="Arginase"/>
    <property type="match status" value="1"/>
</dbReference>
<protein>
    <recommendedName>
        <fullName evidence="3 9">Arginase</fullName>
        <ecNumber evidence="2 9">3.5.3.1</ecNumber>
    </recommendedName>
</protein>
<sequence length="331" mass="35600">MRQTETGELYQSGLGDWADVSLLGIPLELGASEAGSIMGPAALRTAGLPALLGEMGYRVTDHGDLAQPAAVEPGLKDADAKACRNPGLIAAWTRLIHDRAYEMAKGGGVPVFMGGDHSLSMGTVSAMARHCRDTNRELFVLWLDAHADFNTPATTPSGNMHGMSMAFACGEPSLMPLLGDRPFVPVPPENVHIFGLRSIDKEERGAVRDKGIQVVDMRMIDQASVSILLQGILEKIEGRRAHLHVSLDVDFLDPSIAPAVGTTVPGGATYREAHLIMEMLHDSGLVGSLDIVELNPFLDERGRSARLLTELVTSLFGRTIIDRPARRIRVA</sequence>
<evidence type="ECO:0000313" key="14">
    <source>
        <dbReference type="EMBL" id="GEO42356.1"/>
    </source>
</evidence>
<dbReference type="GO" id="GO:0030145">
    <property type="term" value="F:manganese ion binding"/>
    <property type="evidence" value="ECO:0007669"/>
    <property type="project" value="TreeGrafter"/>
</dbReference>
<comment type="cofactor">
    <cofactor evidence="10 13">
        <name>Mn(2+)</name>
        <dbReference type="ChEBI" id="CHEBI:29035"/>
    </cofactor>
    <text evidence="10 13">Binds 2 manganese ions per subunit.</text>
</comment>
<feature type="binding site" evidence="10">
    <location>
        <position position="144"/>
    </location>
    <ligand>
        <name>Mn(2+)</name>
        <dbReference type="ChEBI" id="CHEBI:29035"/>
        <label>1</label>
    </ligand>
</feature>
<organism evidence="14 15">
    <name type="scientific">Skermanella aerolata</name>
    <dbReference type="NCBI Taxonomy" id="393310"/>
    <lineage>
        <taxon>Bacteria</taxon>
        <taxon>Pseudomonadati</taxon>
        <taxon>Pseudomonadota</taxon>
        <taxon>Alphaproteobacteria</taxon>
        <taxon>Rhodospirillales</taxon>
        <taxon>Azospirillaceae</taxon>
        <taxon>Skermanella</taxon>
    </lineage>
</organism>
<evidence type="ECO:0000256" key="11">
    <source>
        <dbReference type="PROSITE-ProRule" id="PRU00742"/>
    </source>
</evidence>
<evidence type="ECO:0000256" key="3">
    <source>
        <dbReference type="ARBA" id="ARBA00018123"/>
    </source>
</evidence>
<comment type="similarity">
    <text evidence="11 12">Belongs to the arginase family.</text>
</comment>
<keyword evidence="5 10" id="KW-0479">Metal-binding</keyword>
<dbReference type="SUPFAM" id="SSF52768">
    <property type="entry name" value="Arginase/deacetylase"/>
    <property type="match status" value="1"/>
</dbReference>
<dbReference type="GO" id="GO:0006525">
    <property type="term" value="P:arginine metabolic process"/>
    <property type="evidence" value="ECO:0007669"/>
    <property type="project" value="UniProtKB-KW"/>
</dbReference>
<gene>
    <name evidence="14" type="ORF">SAE02_65040</name>
</gene>
<dbReference type="PANTHER" id="PTHR43782:SF3">
    <property type="entry name" value="ARGINASE"/>
    <property type="match status" value="1"/>
</dbReference>
<dbReference type="GO" id="GO:0004053">
    <property type="term" value="F:arginase activity"/>
    <property type="evidence" value="ECO:0007669"/>
    <property type="project" value="UniProtKB-UniRule"/>
</dbReference>
<dbReference type="InterPro" id="IPR020855">
    <property type="entry name" value="Ureohydrolase_Mn_BS"/>
</dbReference>
<dbReference type="PROSITE" id="PS01053">
    <property type="entry name" value="ARGINASE_1"/>
    <property type="match status" value="1"/>
</dbReference>
<comment type="catalytic activity">
    <reaction evidence="8 13">
        <text>L-arginine + H2O = urea + L-ornithine</text>
        <dbReference type="Rhea" id="RHEA:20569"/>
        <dbReference type="ChEBI" id="CHEBI:15377"/>
        <dbReference type="ChEBI" id="CHEBI:16199"/>
        <dbReference type="ChEBI" id="CHEBI:32682"/>
        <dbReference type="ChEBI" id="CHEBI:46911"/>
        <dbReference type="EC" id="3.5.3.1"/>
    </reaction>
</comment>
<dbReference type="InterPro" id="IPR006035">
    <property type="entry name" value="Ureohydrolase"/>
</dbReference>
<feature type="binding site" evidence="10">
    <location>
        <position position="148"/>
    </location>
    <ligand>
        <name>Mn(2+)</name>
        <dbReference type="ChEBI" id="CHEBI:29035"/>
        <label>1</label>
    </ligand>
</feature>
<dbReference type="Proteomes" id="UP000321523">
    <property type="component" value="Unassembled WGS sequence"/>
</dbReference>
<evidence type="ECO:0000256" key="10">
    <source>
        <dbReference type="PIRSR" id="PIRSR036979-1"/>
    </source>
</evidence>
<name>A0A512E0V2_9PROT</name>
<feature type="binding site" evidence="10">
    <location>
        <position position="250"/>
    </location>
    <ligand>
        <name>Mn(2+)</name>
        <dbReference type="ChEBI" id="CHEBI:29035"/>
        <label>1</label>
    </ligand>
</feature>
<dbReference type="AlphaFoldDB" id="A0A512E0V2"/>
<reference evidence="14 15" key="1">
    <citation type="submission" date="2019-07" db="EMBL/GenBank/DDBJ databases">
        <title>Whole genome shotgun sequence of Skermanella aerolata NBRC 106429.</title>
        <authorList>
            <person name="Hosoyama A."/>
            <person name="Uohara A."/>
            <person name="Ohji S."/>
            <person name="Ichikawa N."/>
        </authorList>
    </citation>
    <scope>NUCLEOTIDE SEQUENCE [LARGE SCALE GENOMIC DNA]</scope>
    <source>
        <strain evidence="14 15">NBRC 106429</strain>
    </source>
</reference>
<keyword evidence="4 13" id="KW-0056">Arginine metabolism</keyword>
<dbReference type="Pfam" id="PF00491">
    <property type="entry name" value="Arginase"/>
    <property type="match status" value="1"/>
</dbReference>
<keyword evidence="15" id="KW-1185">Reference proteome</keyword>
<evidence type="ECO:0000256" key="6">
    <source>
        <dbReference type="ARBA" id="ARBA00022801"/>
    </source>
</evidence>
<dbReference type="PROSITE" id="PS51409">
    <property type="entry name" value="ARGINASE_2"/>
    <property type="match status" value="1"/>
</dbReference>
<dbReference type="EC" id="3.5.3.1" evidence="2 9"/>
<evidence type="ECO:0000256" key="7">
    <source>
        <dbReference type="ARBA" id="ARBA00023211"/>
    </source>
</evidence>
<dbReference type="Gene3D" id="3.40.800.10">
    <property type="entry name" value="Ureohydrolase domain"/>
    <property type="match status" value="1"/>
</dbReference>
<evidence type="ECO:0000256" key="8">
    <source>
        <dbReference type="ARBA" id="ARBA00047391"/>
    </source>
</evidence>